<dbReference type="Gene3D" id="3.65.10.10">
    <property type="entry name" value="Enolpyruvate transferase domain"/>
    <property type="match status" value="1"/>
</dbReference>
<dbReference type="Pfam" id="PF00275">
    <property type="entry name" value="EPSP_synthase"/>
    <property type="match status" value="1"/>
</dbReference>
<dbReference type="AlphaFoldDB" id="X1RPB2"/>
<protein>
    <recommendedName>
        <fullName evidence="2">Enolpyruvate transferase domain-containing protein</fullName>
    </recommendedName>
</protein>
<dbReference type="InterPro" id="IPR036968">
    <property type="entry name" value="Enolpyruvate_Tfrase_sf"/>
</dbReference>
<evidence type="ECO:0000313" key="3">
    <source>
        <dbReference type="EMBL" id="GAI57374.1"/>
    </source>
</evidence>
<proteinExistence type="predicted"/>
<feature type="domain" description="Enolpyruvate transferase" evidence="2">
    <location>
        <begin position="1"/>
        <end position="172"/>
    </location>
</feature>
<dbReference type="PROSITE" id="PS00885">
    <property type="entry name" value="EPSP_SYNTHASE_2"/>
    <property type="match status" value="1"/>
</dbReference>
<sequence length="181" mass="19059">ILLRNVGVNPTRTGLLEVLERMGARVSLLEQRDQGGEPVADLWVQSQGLRGCQVGGDIVPRMIDEFPIMALVATQAQGTTQVRDAAELRVKETDRIAAIVKGLRSLGADIEALPDGFVVNGPTPLHGAVVDCEGDHRVAMTLAIAGLLADGETTIVGADCIADSFPGFVDRLRALAEGALP</sequence>
<evidence type="ECO:0000256" key="1">
    <source>
        <dbReference type="ARBA" id="ARBA00022679"/>
    </source>
</evidence>
<dbReference type="EMBL" id="BARV01038126">
    <property type="protein sequence ID" value="GAI57374.1"/>
    <property type="molecule type" value="Genomic_DNA"/>
</dbReference>
<dbReference type="PANTHER" id="PTHR21090">
    <property type="entry name" value="AROM/DEHYDROQUINATE SYNTHASE"/>
    <property type="match status" value="1"/>
</dbReference>
<feature type="non-terminal residue" evidence="3">
    <location>
        <position position="1"/>
    </location>
</feature>
<dbReference type="InterPro" id="IPR001986">
    <property type="entry name" value="Enolpyruvate_Tfrase_dom"/>
</dbReference>
<dbReference type="InterPro" id="IPR023193">
    <property type="entry name" value="EPSP_synthase_CS"/>
</dbReference>
<dbReference type="PANTHER" id="PTHR21090:SF5">
    <property type="entry name" value="PENTAFUNCTIONAL AROM POLYPEPTIDE"/>
    <property type="match status" value="1"/>
</dbReference>
<evidence type="ECO:0000259" key="2">
    <source>
        <dbReference type="Pfam" id="PF00275"/>
    </source>
</evidence>
<dbReference type="GO" id="GO:0009423">
    <property type="term" value="P:chorismate biosynthetic process"/>
    <property type="evidence" value="ECO:0007669"/>
    <property type="project" value="TreeGrafter"/>
</dbReference>
<comment type="caution">
    <text evidence="3">The sequence shown here is derived from an EMBL/GenBank/DDBJ whole genome shotgun (WGS) entry which is preliminary data.</text>
</comment>
<dbReference type="SUPFAM" id="SSF55205">
    <property type="entry name" value="EPT/RTPC-like"/>
    <property type="match status" value="1"/>
</dbReference>
<dbReference type="InterPro" id="IPR013792">
    <property type="entry name" value="RNA3'P_cycl/enolpyr_Trfase_a/b"/>
</dbReference>
<reference evidence="3" key="1">
    <citation type="journal article" date="2014" name="Front. Microbiol.">
        <title>High frequency of phylogenetically diverse reductive dehalogenase-homologous genes in deep subseafloor sedimentary metagenomes.</title>
        <authorList>
            <person name="Kawai M."/>
            <person name="Futagami T."/>
            <person name="Toyoda A."/>
            <person name="Takaki Y."/>
            <person name="Nishi S."/>
            <person name="Hori S."/>
            <person name="Arai W."/>
            <person name="Tsubouchi T."/>
            <person name="Morono Y."/>
            <person name="Uchiyama I."/>
            <person name="Ito T."/>
            <person name="Fujiyama A."/>
            <person name="Inagaki F."/>
            <person name="Takami H."/>
        </authorList>
    </citation>
    <scope>NUCLEOTIDE SEQUENCE</scope>
    <source>
        <strain evidence="3">Expedition CK06-06</strain>
    </source>
</reference>
<organism evidence="3">
    <name type="scientific">marine sediment metagenome</name>
    <dbReference type="NCBI Taxonomy" id="412755"/>
    <lineage>
        <taxon>unclassified sequences</taxon>
        <taxon>metagenomes</taxon>
        <taxon>ecological metagenomes</taxon>
    </lineage>
</organism>
<dbReference type="GO" id="GO:0003866">
    <property type="term" value="F:3-phosphoshikimate 1-carboxyvinyltransferase activity"/>
    <property type="evidence" value="ECO:0007669"/>
    <property type="project" value="TreeGrafter"/>
</dbReference>
<gene>
    <name evidence="3" type="ORF">S06H3_58822</name>
</gene>
<keyword evidence="1" id="KW-0808">Transferase</keyword>
<accession>X1RPB2</accession>
<name>X1RPB2_9ZZZZ</name>